<evidence type="ECO:0000256" key="9">
    <source>
        <dbReference type="ARBA" id="ARBA00022833"/>
    </source>
</evidence>
<dbReference type="AlphaFoldDB" id="A0A835F240"/>
<dbReference type="CDD" id="cd16571">
    <property type="entry name" value="RING-HC_SIAHs"/>
    <property type="match status" value="1"/>
</dbReference>
<dbReference type="PANTHER" id="PTHR10315">
    <property type="entry name" value="E3 UBIQUITIN PROTEIN LIGASE SIAH"/>
    <property type="match status" value="1"/>
</dbReference>
<dbReference type="InterPro" id="IPR052088">
    <property type="entry name" value="E3_ubiquitin-ligase_SINA"/>
</dbReference>
<dbReference type="EC" id="2.3.2.27" evidence="4"/>
<dbReference type="PANTHER" id="PTHR10315:SF96">
    <property type="entry name" value="SIAH-TYPE DOMAIN-CONTAINING PROTEIN"/>
    <property type="match status" value="1"/>
</dbReference>
<keyword evidence="5" id="KW-0808">Transferase</keyword>
<protein>
    <recommendedName>
        <fullName evidence="4">RING-type E3 ubiquitin transferase</fullName>
        <ecNumber evidence="4">2.3.2.27</ecNumber>
    </recommendedName>
</protein>
<comment type="pathway">
    <text evidence="2">Protein modification; protein ubiquitination.</text>
</comment>
<feature type="domain" description="SIAH-type" evidence="12">
    <location>
        <begin position="137"/>
        <end position="195"/>
    </location>
</feature>
<keyword evidence="8" id="KW-0833">Ubl conjugation pathway</keyword>
<keyword evidence="6" id="KW-0479">Metal-binding</keyword>
<evidence type="ECO:0000256" key="3">
    <source>
        <dbReference type="ARBA" id="ARBA00009119"/>
    </source>
</evidence>
<evidence type="ECO:0000256" key="4">
    <source>
        <dbReference type="ARBA" id="ARBA00012483"/>
    </source>
</evidence>
<dbReference type="InterPro" id="IPR013083">
    <property type="entry name" value="Znf_RING/FYVE/PHD"/>
</dbReference>
<comment type="caution">
    <text evidence="13">The sequence shown here is derived from an EMBL/GenBank/DDBJ whole genome shotgun (WGS) entry which is preliminary data.</text>
</comment>
<dbReference type="InterPro" id="IPR049548">
    <property type="entry name" value="Sina-like_RING"/>
</dbReference>
<sequence length="346" mass="38353">MGRLRAGESFPVLEEPQRRFVVPVRKKATTSGASAGVHKKSKGSNSSYAAMPPPPPSRVQRERAAAAVGDVTVEDIHTLECGMCCLPLKPPIFQCKWGHVVCSRCRDKLRTTGRCHTCGVAYVGNSQCDAMERLENSIRFPCPNAVHGCTTRTTYYDRHYHHQTCQHLPCHCPGEACGFVGSLDMLVDHFEAAHGWPCATMARAAATDDVDEEGETYTFDVSLQDGFNFLLAECPTDGILYLLLLNVVRQPHGCTISVLCIYPDNDESKEMEVQCELTYSQNVHVKSRRGDGKLIKHFQESTFTVDCTDLSDGKPRPDECFQFVVPKSFLPDGDTVKVEGQIIITY</sequence>
<evidence type="ECO:0000256" key="6">
    <source>
        <dbReference type="ARBA" id="ARBA00022723"/>
    </source>
</evidence>
<organism evidence="13 14">
    <name type="scientific">Digitaria exilis</name>
    <dbReference type="NCBI Taxonomy" id="1010633"/>
    <lineage>
        <taxon>Eukaryota</taxon>
        <taxon>Viridiplantae</taxon>
        <taxon>Streptophyta</taxon>
        <taxon>Embryophyta</taxon>
        <taxon>Tracheophyta</taxon>
        <taxon>Spermatophyta</taxon>
        <taxon>Magnoliopsida</taxon>
        <taxon>Liliopsida</taxon>
        <taxon>Poales</taxon>
        <taxon>Poaceae</taxon>
        <taxon>PACMAD clade</taxon>
        <taxon>Panicoideae</taxon>
        <taxon>Panicodae</taxon>
        <taxon>Paniceae</taxon>
        <taxon>Anthephorinae</taxon>
        <taxon>Digitaria</taxon>
    </lineage>
</organism>
<evidence type="ECO:0000256" key="7">
    <source>
        <dbReference type="ARBA" id="ARBA00022771"/>
    </source>
</evidence>
<feature type="region of interest" description="Disordered" evidence="11">
    <location>
        <begin position="23"/>
        <end position="58"/>
    </location>
</feature>
<proteinExistence type="inferred from homology"/>
<comment type="catalytic activity">
    <reaction evidence="1">
        <text>S-ubiquitinyl-[E2 ubiquitin-conjugating enzyme]-L-cysteine + [acceptor protein]-L-lysine = [E2 ubiquitin-conjugating enzyme]-L-cysteine + N(6)-ubiquitinyl-[acceptor protein]-L-lysine.</text>
        <dbReference type="EC" id="2.3.2.27"/>
    </reaction>
</comment>
<gene>
    <name evidence="13" type="ORF">HU200_020472</name>
</gene>
<evidence type="ECO:0000259" key="12">
    <source>
        <dbReference type="PROSITE" id="PS51081"/>
    </source>
</evidence>
<keyword evidence="9" id="KW-0862">Zinc</keyword>
<evidence type="ECO:0000256" key="8">
    <source>
        <dbReference type="ARBA" id="ARBA00022786"/>
    </source>
</evidence>
<reference evidence="13" key="1">
    <citation type="submission" date="2020-07" db="EMBL/GenBank/DDBJ databases">
        <title>Genome sequence and genetic diversity analysis of an under-domesticated orphan crop, white fonio (Digitaria exilis).</title>
        <authorList>
            <person name="Bennetzen J.L."/>
            <person name="Chen S."/>
            <person name="Ma X."/>
            <person name="Wang X."/>
            <person name="Yssel A.E.J."/>
            <person name="Chaluvadi S.R."/>
            <person name="Johnson M."/>
            <person name="Gangashetty P."/>
            <person name="Hamidou F."/>
            <person name="Sanogo M.D."/>
            <person name="Zwaenepoel A."/>
            <person name="Wallace J."/>
            <person name="Van De Peer Y."/>
            <person name="Van Deynze A."/>
        </authorList>
    </citation>
    <scope>NUCLEOTIDE SEQUENCE</scope>
    <source>
        <tissue evidence="13">Leaves</tissue>
    </source>
</reference>
<dbReference type="Proteomes" id="UP000636709">
    <property type="component" value="Unassembled WGS sequence"/>
</dbReference>
<dbReference type="InterPro" id="IPR013010">
    <property type="entry name" value="Znf_SIAH"/>
</dbReference>
<keyword evidence="7 10" id="KW-0863">Zinc-finger</keyword>
<evidence type="ECO:0000313" key="14">
    <source>
        <dbReference type="Proteomes" id="UP000636709"/>
    </source>
</evidence>
<dbReference type="OrthoDB" id="675760at2759"/>
<dbReference type="EMBL" id="JACEFO010001653">
    <property type="protein sequence ID" value="KAF8725904.1"/>
    <property type="molecule type" value="Genomic_DNA"/>
</dbReference>
<evidence type="ECO:0000313" key="13">
    <source>
        <dbReference type="EMBL" id="KAF8725904.1"/>
    </source>
</evidence>
<dbReference type="GO" id="GO:0061630">
    <property type="term" value="F:ubiquitin protein ligase activity"/>
    <property type="evidence" value="ECO:0007669"/>
    <property type="project" value="UniProtKB-EC"/>
</dbReference>
<dbReference type="PROSITE" id="PS51081">
    <property type="entry name" value="ZF_SIAH"/>
    <property type="match status" value="1"/>
</dbReference>
<dbReference type="Pfam" id="PF21362">
    <property type="entry name" value="Sina_RING"/>
    <property type="match status" value="1"/>
</dbReference>
<keyword evidence="14" id="KW-1185">Reference proteome</keyword>
<accession>A0A835F240</accession>
<evidence type="ECO:0000256" key="5">
    <source>
        <dbReference type="ARBA" id="ARBA00022679"/>
    </source>
</evidence>
<dbReference type="Gene3D" id="3.30.40.10">
    <property type="entry name" value="Zinc/RING finger domain, C3HC4 (zinc finger)"/>
    <property type="match status" value="1"/>
</dbReference>
<dbReference type="GO" id="GO:0016567">
    <property type="term" value="P:protein ubiquitination"/>
    <property type="evidence" value="ECO:0007669"/>
    <property type="project" value="UniProtKB-UniPathway"/>
</dbReference>
<dbReference type="GO" id="GO:0008270">
    <property type="term" value="F:zinc ion binding"/>
    <property type="evidence" value="ECO:0007669"/>
    <property type="project" value="UniProtKB-KW"/>
</dbReference>
<dbReference type="UniPathway" id="UPA00143"/>
<dbReference type="GO" id="GO:0005737">
    <property type="term" value="C:cytoplasm"/>
    <property type="evidence" value="ECO:0007669"/>
    <property type="project" value="TreeGrafter"/>
</dbReference>
<evidence type="ECO:0000256" key="11">
    <source>
        <dbReference type="SAM" id="MobiDB-lite"/>
    </source>
</evidence>
<evidence type="ECO:0000256" key="1">
    <source>
        <dbReference type="ARBA" id="ARBA00000900"/>
    </source>
</evidence>
<comment type="similarity">
    <text evidence="3">Belongs to the SINA (Seven in absentia) family.</text>
</comment>
<name>A0A835F240_9POAL</name>
<evidence type="ECO:0000256" key="2">
    <source>
        <dbReference type="ARBA" id="ARBA00004906"/>
    </source>
</evidence>
<dbReference type="Pfam" id="PF21361">
    <property type="entry name" value="Sina_ZnF"/>
    <property type="match status" value="1"/>
</dbReference>
<evidence type="ECO:0000256" key="10">
    <source>
        <dbReference type="PROSITE-ProRule" id="PRU00455"/>
    </source>
</evidence>
<dbReference type="SUPFAM" id="SSF49599">
    <property type="entry name" value="TRAF domain-like"/>
    <property type="match status" value="1"/>
</dbReference>